<dbReference type="SUPFAM" id="SSF55729">
    <property type="entry name" value="Acyl-CoA N-acyltransferases (Nat)"/>
    <property type="match status" value="1"/>
</dbReference>
<evidence type="ECO:0000259" key="3">
    <source>
        <dbReference type="PROSITE" id="PS51186"/>
    </source>
</evidence>
<keyword evidence="5" id="KW-1185">Reference proteome</keyword>
<dbReference type="InterPro" id="IPR000182">
    <property type="entry name" value="GNAT_dom"/>
</dbReference>
<dbReference type="CDD" id="cd04301">
    <property type="entry name" value="NAT_SF"/>
    <property type="match status" value="1"/>
</dbReference>
<evidence type="ECO:0000256" key="1">
    <source>
        <dbReference type="ARBA" id="ARBA00022679"/>
    </source>
</evidence>
<dbReference type="PANTHER" id="PTHR43877">
    <property type="entry name" value="AMINOALKYLPHOSPHONATE N-ACETYLTRANSFERASE-RELATED-RELATED"/>
    <property type="match status" value="1"/>
</dbReference>
<name>A0ABX6YNS0_9MICO</name>
<dbReference type="PROSITE" id="PS51186">
    <property type="entry name" value="GNAT"/>
    <property type="match status" value="1"/>
</dbReference>
<evidence type="ECO:0000313" key="5">
    <source>
        <dbReference type="Proteomes" id="UP000662814"/>
    </source>
</evidence>
<reference evidence="4 5" key="1">
    <citation type="submission" date="2020-12" db="EMBL/GenBank/DDBJ databases">
        <title>Microbacterium sp. HY060.</title>
        <authorList>
            <person name="Zhou J."/>
        </authorList>
    </citation>
    <scope>NUCLEOTIDE SEQUENCE [LARGE SCALE GENOMIC DNA]</scope>
    <source>
        <strain evidence="4 5">HY60</strain>
    </source>
</reference>
<dbReference type="Gene3D" id="3.40.630.30">
    <property type="match status" value="1"/>
</dbReference>
<keyword evidence="2" id="KW-0012">Acyltransferase</keyword>
<keyword evidence="1" id="KW-0808">Transferase</keyword>
<protein>
    <submittedName>
        <fullName evidence="4">GNAT family N-acetyltransferase</fullName>
    </submittedName>
</protein>
<dbReference type="InterPro" id="IPR050832">
    <property type="entry name" value="Bact_Acetyltransf"/>
</dbReference>
<dbReference type="InterPro" id="IPR016181">
    <property type="entry name" value="Acyl_CoA_acyltransferase"/>
</dbReference>
<proteinExistence type="predicted"/>
<organism evidence="4 5">
    <name type="scientific">Paramicrobacterium chengjingii</name>
    <dbReference type="NCBI Taxonomy" id="2769067"/>
    <lineage>
        <taxon>Bacteria</taxon>
        <taxon>Bacillati</taxon>
        <taxon>Actinomycetota</taxon>
        <taxon>Actinomycetes</taxon>
        <taxon>Micrococcales</taxon>
        <taxon>Microbacteriaceae</taxon>
        <taxon>Paramicrobacterium</taxon>
    </lineage>
</organism>
<dbReference type="Proteomes" id="UP000662814">
    <property type="component" value="Chromosome"/>
</dbReference>
<evidence type="ECO:0000256" key="2">
    <source>
        <dbReference type="ARBA" id="ARBA00023315"/>
    </source>
</evidence>
<evidence type="ECO:0000313" key="4">
    <source>
        <dbReference type="EMBL" id="QPZ40383.1"/>
    </source>
</evidence>
<gene>
    <name evidence="4" type="ORF">HCR76_15165</name>
</gene>
<dbReference type="Pfam" id="PF00583">
    <property type="entry name" value="Acetyltransf_1"/>
    <property type="match status" value="1"/>
</dbReference>
<dbReference type="PANTHER" id="PTHR43877:SF2">
    <property type="entry name" value="AMINOALKYLPHOSPHONATE N-ACETYLTRANSFERASE-RELATED"/>
    <property type="match status" value="1"/>
</dbReference>
<feature type="domain" description="N-acetyltransferase" evidence="3">
    <location>
        <begin position="6"/>
        <end position="156"/>
    </location>
</feature>
<sequence length="157" mass="17146">MDHVSAIIALLADDPLGASRESTESDADLQPYREAFNDIDGDPRQLLVVAVAGGEVVGTMQLTFIPGLSRRGALRAQIEAVRVRDDFRGLGLGQAMFGWAIGEAQRRGCVMIQLTADKTRTNAHRFYTRLGFVASHEGFKLDMRSQSAVDSAEFFDA</sequence>
<dbReference type="EMBL" id="CP061169">
    <property type="protein sequence ID" value="QPZ40383.1"/>
    <property type="molecule type" value="Genomic_DNA"/>
</dbReference>
<accession>A0ABX6YNS0</accession>